<keyword evidence="4 12" id="KW-0479">Metal-binding</keyword>
<feature type="domain" description="Peptidase M48" evidence="14">
    <location>
        <begin position="215"/>
        <end position="447"/>
    </location>
</feature>
<evidence type="ECO:0000313" key="16">
    <source>
        <dbReference type="EMBL" id="EYC51802.1"/>
    </source>
</evidence>
<evidence type="ECO:0000256" key="13">
    <source>
        <dbReference type="SAM" id="Phobius"/>
    </source>
</evidence>
<dbReference type="FunFam" id="3.30.2010.10:FF:000002">
    <property type="entry name" value="CAAX prenyl protease"/>
    <property type="match status" value="1"/>
</dbReference>
<dbReference type="GO" id="GO:0071586">
    <property type="term" value="P:CAAX-box protein processing"/>
    <property type="evidence" value="ECO:0007669"/>
    <property type="project" value="InterPro"/>
</dbReference>
<evidence type="ECO:0000256" key="5">
    <source>
        <dbReference type="ARBA" id="ARBA00022801"/>
    </source>
</evidence>
<proteinExistence type="predicted"/>
<feature type="transmembrane region" description="Helical" evidence="13">
    <location>
        <begin position="364"/>
        <end position="386"/>
    </location>
</feature>
<dbReference type="STRING" id="1458275.AZ34_12500"/>
<feature type="active site" description="Proton donor" evidence="11">
    <location>
        <position position="397"/>
    </location>
</feature>
<dbReference type="EMBL" id="JEMG01000001">
    <property type="protein sequence ID" value="EYC51802.1"/>
    <property type="molecule type" value="Genomic_DNA"/>
</dbReference>
<protein>
    <submittedName>
        <fullName evidence="16">Peptidase M48</fullName>
    </submittedName>
</protein>
<evidence type="ECO:0000259" key="15">
    <source>
        <dbReference type="Pfam" id="PF16491"/>
    </source>
</evidence>
<dbReference type="AlphaFoldDB" id="A0A016XJQ4"/>
<dbReference type="Proteomes" id="UP000023268">
    <property type="component" value="Unassembled WGS sequence"/>
</dbReference>
<feature type="binding site" evidence="12">
    <location>
        <position position="285"/>
    </location>
    <ligand>
        <name>Zn(2+)</name>
        <dbReference type="ChEBI" id="CHEBI:29105"/>
        <note>catalytic</note>
    </ligand>
</feature>
<feature type="transmembrane region" description="Helical" evidence="13">
    <location>
        <begin position="73"/>
        <end position="92"/>
    </location>
</feature>
<comment type="caution">
    <text evidence="16">The sequence shown here is derived from an EMBL/GenBank/DDBJ whole genome shotgun (WGS) entry which is preliminary data.</text>
</comment>
<organism evidence="16 17">
    <name type="scientific">Hylemonella gracilis str. Niagara R</name>
    <dbReference type="NCBI Taxonomy" id="1458275"/>
    <lineage>
        <taxon>Bacteria</taxon>
        <taxon>Pseudomonadati</taxon>
        <taxon>Pseudomonadota</taxon>
        <taxon>Betaproteobacteria</taxon>
        <taxon>Burkholderiales</taxon>
        <taxon>Comamonadaceae</taxon>
        <taxon>Hylemonella</taxon>
    </lineage>
</organism>
<feature type="transmembrane region" description="Helical" evidence="13">
    <location>
        <begin position="12"/>
        <end position="32"/>
    </location>
</feature>
<keyword evidence="2" id="KW-0645">Protease</keyword>
<evidence type="ECO:0000256" key="11">
    <source>
        <dbReference type="PIRSR" id="PIRSR627057-1"/>
    </source>
</evidence>
<evidence type="ECO:0000313" key="17">
    <source>
        <dbReference type="Proteomes" id="UP000023268"/>
    </source>
</evidence>
<keyword evidence="5" id="KW-0378">Hydrolase</keyword>
<feature type="binding site" evidence="12">
    <location>
        <position position="289"/>
    </location>
    <ligand>
        <name>Zn(2+)</name>
        <dbReference type="ChEBI" id="CHEBI:29105"/>
        <note>catalytic</note>
    </ligand>
</feature>
<dbReference type="eggNOG" id="COG0501">
    <property type="taxonomic scope" value="Bacteria"/>
</dbReference>
<evidence type="ECO:0000256" key="2">
    <source>
        <dbReference type="ARBA" id="ARBA00022670"/>
    </source>
</evidence>
<sequence>MDASTFSPSFALTLLFATALLLGLLTKFWLAARQIRHIAHHRGTVPAAYAGAISLAAHQKAADYNVTKLRFGLLESAFSSAVLLGWTLLGGLDALNQALLGWMGAGMGQQLALITAFVVVGGLIELPFSLYQTFVIEQRFGFNKMSFKLWLSDLVKGSVLGAAIGLPIAALVLWFMGTTGALWWLWAWCAWMGFNLLLLWIYPTFIAPLFNKFQPLEDASLKERVTALMQRCGFQAQGLYVMDGSRRSAHANAYFTGFGRAKRVVFFDTLLNKLSPGEVDAVLAHELGHFKHKHILKRIVMMFTMSLAGFALLGWLAQQAWFYTGLGVTPSLTMLAPALGAALSSLPAEVAQGFASALGASNDALALLLFLLVAPVFSFFITPLMARGSRQHEFEADAYAARQAERADLASALLKLYEDNAATLTPDPLYVAFYYSHPPASQRLARLGLDMHAQGAA</sequence>
<evidence type="ECO:0000256" key="1">
    <source>
        <dbReference type="ARBA" id="ARBA00004477"/>
    </source>
</evidence>
<dbReference type="PANTHER" id="PTHR10120">
    <property type="entry name" value="CAAX PRENYL PROTEASE 1"/>
    <property type="match status" value="1"/>
</dbReference>
<comment type="cofactor">
    <cofactor evidence="12">
        <name>Zn(2+)</name>
        <dbReference type="ChEBI" id="CHEBI:29105"/>
    </cofactor>
    <text evidence="12">Binds 1 zinc ion per subunit.</text>
</comment>
<feature type="binding site" evidence="12">
    <location>
        <position position="393"/>
    </location>
    <ligand>
        <name>Zn(2+)</name>
        <dbReference type="ChEBI" id="CHEBI:29105"/>
        <note>catalytic</note>
    </ligand>
</feature>
<dbReference type="OrthoDB" id="9781930at2"/>
<dbReference type="InterPro" id="IPR027057">
    <property type="entry name" value="CAXX_Prtase_1"/>
</dbReference>
<keyword evidence="8 13" id="KW-1133">Transmembrane helix</keyword>
<dbReference type="RefSeq" id="WP_035608453.1">
    <property type="nucleotide sequence ID" value="NZ_JEMG01000001.1"/>
</dbReference>
<gene>
    <name evidence="16" type="ORF">AZ34_12500</name>
</gene>
<dbReference type="InterPro" id="IPR001915">
    <property type="entry name" value="Peptidase_M48"/>
</dbReference>
<evidence type="ECO:0000256" key="8">
    <source>
        <dbReference type="ARBA" id="ARBA00022989"/>
    </source>
</evidence>
<dbReference type="Pfam" id="PF16491">
    <property type="entry name" value="Peptidase_M48_N"/>
    <property type="match status" value="1"/>
</dbReference>
<keyword evidence="10 13" id="KW-0472">Membrane</keyword>
<name>A0A016XJQ4_9BURK</name>
<evidence type="ECO:0000256" key="9">
    <source>
        <dbReference type="ARBA" id="ARBA00023049"/>
    </source>
</evidence>
<evidence type="ECO:0000256" key="12">
    <source>
        <dbReference type="PIRSR" id="PIRSR627057-2"/>
    </source>
</evidence>
<keyword evidence="6" id="KW-0256">Endoplasmic reticulum</keyword>
<evidence type="ECO:0000256" key="4">
    <source>
        <dbReference type="ARBA" id="ARBA00022723"/>
    </source>
</evidence>
<feature type="domain" description="CAAX prenyl protease 1 N-terminal" evidence="15">
    <location>
        <begin position="34"/>
        <end position="212"/>
    </location>
</feature>
<evidence type="ECO:0000256" key="7">
    <source>
        <dbReference type="ARBA" id="ARBA00022833"/>
    </source>
</evidence>
<accession>A0A016XJQ4</accession>
<evidence type="ECO:0000259" key="14">
    <source>
        <dbReference type="Pfam" id="PF01435"/>
    </source>
</evidence>
<comment type="subcellular location">
    <subcellularLocation>
        <location evidence="1">Endoplasmic reticulum membrane</location>
        <topology evidence="1">Multi-pass membrane protein</topology>
    </subcellularLocation>
</comment>
<feature type="transmembrane region" description="Helical" evidence="13">
    <location>
        <begin position="299"/>
        <end position="317"/>
    </location>
</feature>
<evidence type="ECO:0000256" key="6">
    <source>
        <dbReference type="ARBA" id="ARBA00022824"/>
    </source>
</evidence>
<feature type="transmembrane region" description="Helical" evidence="13">
    <location>
        <begin position="112"/>
        <end position="136"/>
    </location>
</feature>
<dbReference type="Pfam" id="PF01435">
    <property type="entry name" value="Peptidase_M48"/>
    <property type="match status" value="1"/>
</dbReference>
<feature type="transmembrane region" description="Helical" evidence="13">
    <location>
        <begin position="183"/>
        <end position="202"/>
    </location>
</feature>
<dbReference type="InterPro" id="IPR032456">
    <property type="entry name" value="Peptidase_M48_N"/>
</dbReference>
<evidence type="ECO:0000256" key="10">
    <source>
        <dbReference type="ARBA" id="ARBA00023136"/>
    </source>
</evidence>
<feature type="active site" evidence="11">
    <location>
        <position position="286"/>
    </location>
</feature>
<keyword evidence="3 13" id="KW-0812">Transmembrane</keyword>
<dbReference type="GO" id="GO:0004222">
    <property type="term" value="F:metalloendopeptidase activity"/>
    <property type="evidence" value="ECO:0007669"/>
    <property type="project" value="InterPro"/>
</dbReference>
<feature type="transmembrane region" description="Helical" evidence="13">
    <location>
        <begin position="157"/>
        <end position="177"/>
    </location>
</feature>
<keyword evidence="7 12" id="KW-0862">Zinc</keyword>
<evidence type="ECO:0000256" key="3">
    <source>
        <dbReference type="ARBA" id="ARBA00022692"/>
    </source>
</evidence>
<keyword evidence="9" id="KW-0482">Metalloprotease</keyword>
<dbReference type="GO" id="GO:0046872">
    <property type="term" value="F:metal ion binding"/>
    <property type="evidence" value="ECO:0007669"/>
    <property type="project" value="UniProtKB-KW"/>
</dbReference>
<reference evidence="16 17" key="1">
    <citation type="submission" date="2014-02" db="EMBL/GenBank/DDBJ databases">
        <title>Draft Genome of Hylemonella gracilis isolated from the Niagara River.</title>
        <authorList>
            <person name="Pawlowski D.R."/>
            <person name="Koudelka G.B."/>
        </authorList>
    </citation>
    <scope>NUCLEOTIDE SEQUENCE [LARGE SCALE GENOMIC DNA]</scope>
    <source>
        <strain evidence="16 17">Niagara R</strain>
    </source>
</reference>
<dbReference type="CDD" id="cd07343">
    <property type="entry name" value="M48A_Zmpste24p_like"/>
    <property type="match status" value="1"/>
</dbReference>
<dbReference type="Gene3D" id="3.30.2010.10">
    <property type="entry name" value="Metalloproteases ('zincins'), catalytic domain"/>
    <property type="match status" value="1"/>
</dbReference>